<keyword evidence="3" id="KW-0597">Phosphoprotein</keyword>
<dbReference type="Pfam" id="PF00990">
    <property type="entry name" value="GGDEF"/>
    <property type="match status" value="1"/>
</dbReference>
<dbReference type="GO" id="GO:1902201">
    <property type="term" value="P:negative regulation of bacterial-type flagellum-dependent cell motility"/>
    <property type="evidence" value="ECO:0007669"/>
    <property type="project" value="TreeGrafter"/>
</dbReference>
<evidence type="ECO:0000256" key="3">
    <source>
        <dbReference type="PROSITE-ProRule" id="PRU00169"/>
    </source>
</evidence>
<dbReference type="PROSITE" id="PS50887">
    <property type="entry name" value="GGDEF"/>
    <property type="match status" value="1"/>
</dbReference>
<evidence type="ECO:0000313" key="7">
    <source>
        <dbReference type="Proteomes" id="UP000501891"/>
    </source>
</evidence>
<dbReference type="GO" id="GO:0052621">
    <property type="term" value="F:diguanylate cyclase activity"/>
    <property type="evidence" value="ECO:0007669"/>
    <property type="project" value="UniProtKB-EC"/>
</dbReference>
<dbReference type="SMART" id="SM00448">
    <property type="entry name" value="REC"/>
    <property type="match status" value="1"/>
</dbReference>
<organism evidence="6 7">
    <name type="scientific">Aerophototrophica crusticola</name>
    <dbReference type="NCBI Taxonomy" id="1709002"/>
    <lineage>
        <taxon>Bacteria</taxon>
        <taxon>Pseudomonadati</taxon>
        <taxon>Pseudomonadota</taxon>
        <taxon>Alphaproteobacteria</taxon>
        <taxon>Rhodospirillales</taxon>
        <taxon>Rhodospirillaceae</taxon>
        <taxon>Aerophototrophica</taxon>
    </lineage>
</organism>
<dbReference type="InterPro" id="IPR029787">
    <property type="entry name" value="Nucleotide_cyclase"/>
</dbReference>
<evidence type="ECO:0000259" key="5">
    <source>
        <dbReference type="PROSITE" id="PS50887"/>
    </source>
</evidence>
<feature type="domain" description="GGDEF" evidence="5">
    <location>
        <begin position="161"/>
        <end position="294"/>
    </location>
</feature>
<dbReference type="FunFam" id="3.30.70.270:FF:000001">
    <property type="entry name" value="Diguanylate cyclase domain protein"/>
    <property type="match status" value="1"/>
</dbReference>
<dbReference type="Gene3D" id="3.30.70.270">
    <property type="match status" value="1"/>
</dbReference>
<sequence length="294" mass="32725">MRVLVVDDSRFVREMLQAVLLDLGYEVAVCETAEEAELLASGDWFDIVLVDLNLPGKSGIELCWDLRVKHPPGLQYLVIMTTMTQIATHIEALDGGADDFMPKPIDIGLLRARLRLGERLVRAHKDMHRLAMTDPLSGVLNRRSFFEQAEDALRRRQRTVESLAVVMVDIDHFKRVNDGFGHDMGDEVIRQVAKTLQGAVRQTDCIGRLGGEEFAILFSNTGIDVVSLLAERLRKRIAELALRSEGRLCPVTASFGVSPVLPDEDAIEAALKRADSALYRSKHEGRNRVTVLAA</sequence>
<dbReference type="KEGG" id="acru:HHL28_14870"/>
<feature type="modified residue" description="4-aspartylphosphate" evidence="3">
    <location>
        <position position="51"/>
    </location>
</feature>
<dbReference type="InterPro" id="IPR050469">
    <property type="entry name" value="Diguanylate_Cyclase"/>
</dbReference>
<dbReference type="InterPro" id="IPR043128">
    <property type="entry name" value="Rev_trsase/Diguanyl_cyclase"/>
</dbReference>
<dbReference type="SUPFAM" id="SSF52172">
    <property type="entry name" value="CheY-like"/>
    <property type="match status" value="1"/>
</dbReference>
<dbReference type="InterPro" id="IPR011006">
    <property type="entry name" value="CheY-like_superfamily"/>
</dbReference>
<dbReference type="GO" id="GO:0005886">
    <property type="term" value="C:plasma membrane"/>
    <property type="evidence" value="ECO:0007669"/>
    <property type="project" value="TreeGrafter"/>
</dbReference>
<dbReference type="CDD" id="cd00156">
    <property type="entry name" value="REC"/>
    <property type="match status" value="1"/>
</dbReference>
<dbReference type="Pfam" id="PF00072">
    <property type="entry name" value="Response_reg"/>
    <property type="match status" value="1"/>
</dbReference>
<keyword evidence="7" id="KW-1185">Reference proteome</keyword>
<comment type="catalytic activity">
    <reaction evidence="2">
        <text>2 GTP = 3',3'-c-di-GMP + 2 diphosphate</text>
        <dbReference type="Rhea" id="RHEA:24898"/>
        <dbReference type="ChEBI" id="CHEBI:33019"/>
        <dbReference type="ChEBI" id="CHEBI:37565"/>
        <dbReference type="ChEBI" id="CHEBI:58805"/>
        <dbReference type="EC" id="2.7.7.65"/>
    </reaction>
</comment>
<dbReference type="PANTHER" id="PTHR45138">
    <property type="entry name" value="REGULATORY COMPONENTS OF SENSORY TRANSDUCTION SYSTEM"/>
    <property type="match status" value="1"/>
</dbReference>
<evidence type="ECO:0000256" key="2">
    <source>
        <dbReference type="ARBA" id="ARBA00034247"/>
    </source>
</evidence>
<dbReference type="AlphaFoldDB" id="A0A858RAN7"/>
<dbReference type="InterPro" id="IPR001789">
    <property type="entry name" value="Sig_transdc_resp-reg_receiver"/>
</dbReference>
<protein>
    <recommendedName>
        <fullName evidence="1">diguanylate cyclase</fullName>
        <ecNumber evidence="1">2.7.7.65</ecNumber>
    </recommendedName>
</protein>
<evidence type="ECO:0000313" key="6">
    <source>
        <dbReference type="EMBL" id="QJE74193.1"/>
    </source>
</evidence>
<dbReference type="SMART" id="SM00267">
    <property type="entry name" value="GGDEF"/>
    <property type="match status" value="1"/>
</dbReference>
<dbReference type="CDD" id="cd01949">
    <property type="entry name" value="GGDEF"/>
    <property type="match status" value="1"/>
</dbReference>
<dbReference type="EMBL" id="CP051775">
    <property type="protein sequence ID" value="QJE74193.1"/>
    <property type="molecule type" value="Genomic_DNA"/>
</dbReference>
<dbReference type="GO" id="GO:0000160">
    <property type="term" value="P:phosphorelay signal transduction system"/>
    <property type="evidence" value="ECO:0007669"/>
    <property type="project" value="InterPro"/>
</dbReference>
<proteinExistence type="predicted"/>
<dbReference type="PROSITE" id="PS50110">
    <property type="entry name" value="RESPONSE_REGULATORY"/>
    <property type="match status" value="1"/>
</dbReference>
<dbReference type="Gene3D" id="3.40.50.2300">
    <property type="match status" value="1"/>
</dbReference>
<gene>
    <name evidence="6" type="ORF">HHL28_14870</name>
</gene>
<dbReference type="GO" id="GO:0043709">
    <property type="term" value="P:cell adhesion involved in single-species biofilm formation"/>
    <property type="evidence" value="ECO:0007669"/>
    <property type="project" value="TreeGrafter"/>
</dbReference>
<name>A0A858RAN7_9PROT</name>
<evidence type="ECO:0000259" key="4">
    <source>
        <dbReference type="PROSITE" id="PS50110"/>
    </source>
</evidence>
<reference evidence="6" key="1">
    <citation type="submission" date="2020-04" db="EMBL/GenBank/DDBJ databases">
        <title>A desert anoxygenic phototrophic bacterium fixes CO2 using RubisCO under aerobic conditions.</title>
        <authorList>
            <person name="Tang K."/>
        </authorList>
    </citation>
    <scope>NUCLEOTIDE SEQUENCE [LARGE SCALE GENOMIC DNA]</scope>
    <source>
        <strain evidence="6">MIMtkB3</strain>
    </source>
</reference>
<dbReference type="EC" id="2.7.7.65" evidence="1"/>
<accession>A0A858RAN7</accession>
<dbReference type="PANTHER" id="PTHR45138:SF9">
    <property type="entry name" value="DIGUANYLATE CYCLASE DGCM-RELATED"/>
    <property type="match status" value="1"/>
</dbReference>
<dbReference type="Proteomes" id="UP000501891">
    <property type="component" value="Chromosome"/>
</dbReference>
<evidence type="ECO:0000256" key="1">
    <source>
        <dbReference type="ARBA" id="ARBA00012528"/>
    </source>
</evidence>
<dbReference type="InterPro" id="IPR000160">
    <property type="entry name" value="GGDEF_dom"/>
</dbReference>
<feature type="domain" description="Response regulatory" evidence="4">
    <location>
        <begin position="2"/>
        <end position="118"/>
    </location>
</feature>
<dbReference type="SUPFAM" id="SSF55073">
    <property type="entry name" value="Nucleotide cyclase"/>
    <property type="match status" value="1"/>
</dbReference>
<dbReference type="NCBIfam" id="TIGR00254">
    <property type="entry name" value="GGDEF"/>
    <property type="match status" value="1"/>
</dbReference>